<evidence type="ECO:0000313" key="4">
    <source>
        <dbReference type="Proteomes" id="UP001153709"/>
    </source>
</evidence>
<feature type="transmembrane region" description="Helical" evidence="1">
    <location>
        <begin position="43"/>
        <end position="68"/>
    </location>
</feature>
<keyword evidence="1" id="KW-0472">Membrane</keyword>
<accession>A0A9N9XDK2</accession>
<protein>
    <submittedName>
        <fullName evidence="3">Uncharacterized protein</fullName>
    </submittedName>
</protein>
<evidence type="ECO:0000313" key="3">
    <source>
        <dbReference type="EMBL" id="CAG9835048.1"/>
    </source>
</evidence>
<keyword evidence="2" id="KW-0732">Signal</keyword>
<evidence type="ECO:0000256" key="2">
    <source>
        <dbReference type="SAM" id="SignalP"/>
    </source>
</evidence>
<sequence length="239" mass="27428">MRSVFIIFVFLTVIALCSCAGTNHKLVKKHKHCHKWLILQKFYFLAFLAFKFKAILVIGSIWAITFIFGKVFAAFKLAEYMKGSNNHHEVIYSSPHHYDHAYSKNLQVPPSSADYVYDYPSKGTSYSEKSYPINTSPTAYGRGYAEHENFYDAIRRSNLTEVVFKEMDLKTDACKRKFVCQADFNTKQSMLLGNIFNMFVDDAYKSYRSNETISAIEDCSRLYTACDGDDDGNDSQDET</sequence>
<reference evidence="3" key="1">
    <citation type="submission" date="2022-01" db="EMBL/GenBank/DDBJ databases">
        <authorList>
            <person name="King R."/>
        </authorList>
    </citation>
    <scope>NUCLEOTIDE SEQUENCE</scope>
</reference>
<dbReference type="OrthoDB" id="7737307at2759"/>
<dbReference type="Proteomes" id="UP001153709">
    <property type="component" value="Chromosome 5"/>
</dbReference>
<dbReference type="EMBL" id="OU898280">
    <property type="protein sequence ID" value="CAG9835048.1"/>
    <property type="molecule type" value="Genomic_DNA"/>
</dbReference>
<feature type="signal peptide" evidence="2">
    <location>
        <begin position="1"/>
        <end position="19"/>
    </location>
</feature>
<gene>
    <name evidence="3" type="ORF">DIABBA_LOCUS8292</name>
</gene>
<evidence type="ECO:0000256" key="1">
    <source>
        <dbReference type="SAM" id="Phobius"/>
    </source>
</evidence>
<organism evidence="3 4">
    <name type="scientific">Diabrotica balteata</name>
    <name type="common">Banded cucumber beetle</name>
    <dbReference type="NCBI Taxonomy" id="107213"/>
    <lineage>
        <taxon>Eukaryota</taxon>
        <taxon>Metazoa</taxon>
        <taxon>Ecdysozoa</taxon>
        <taxon>Arthropoda</taxon>
        <taxon>Hexapoda</taxon>
        <taxon>Insecta</taxon>
        <taxon>Pterygota</taxon>
        <taxon>Neoptera</taxon>
        <taxon>Endopterygota</taxon>
        <taxon>Coleoptera</taxon>
        <taxon>Polyphaga</taxon>
        <taxon>Cucujiformia</taxon>
        <taxon>Chrysomeloidea</taxon>
        <taxon>Chrysomelidae</taxon>
        <taxon>Galerucinae</taxon>
        <taxon>Diabroticina</taxon>
        <taxon>Diabroticites</taxon>
        <taxon>Diabrotica</taxon>
    </lineage>
</organism>
<dbReference type="AlphaFoldDB" id="A0A9N9XDK2"/>
<name>A0A9N9XDK2_DIABA</name>
<keyword evidence="4" id="KW-1185">Reference proteome</keyword>
<keyword evidence="1" id="KW-0812">Transmembrane</keyword>
<proteinExistence type="predicted"/>
<feature type="chain" id="PRO_5040219622" evidence="2">
    <location>
        <begin position="20"/>
        <end position="239"/>
    </location>
</feature>
<keyword evidence="1" id="KW-1133">Transmembrane helix</keyword>
<dbReference type="PROSITE" id="PS51257">
    <property type="entry name" value="PROKAR_LIPOPROTEIN"/>
    <property type="match status" value="1"/>
</dbReference>